<dbReference type="AlphaFoldDB" id="A0A0F9UYB7"/>
<proteinExistence type="predicted"/>
<evidence type="ECO:0000313" key="3">
    <source>
        <dbReference type="EMBL" id="KKN96719.1"/>
    </source>
</evidence>
<dbReference type="CDD" id="cd04301">
    <property type="entry name" value="NAT_SF"/>
    <property type="match status" value="1"/>
</dbReference>
<dbReference type="EMBL" id="LAZR01000062">
    <property type="protein sequence ID" value="KKN96719.1"/>
    <property type="molecule type" value="Genomic_DNA"/>
</dbReference>
<dbReference type="Gene3D" id="3.40.630.30">
    <property type="match status" value="1"/>
</dbReference>
<evidence type="ECO:0000259" key="2">
    <source>
        <dbReference type="PROSITE" id="PS51186"/>
    </source>
</evidence>
<reference evidence="3" key="1">
    <citation type="journal article" date="2015" name="Nature">
        <title>Complex archaea that bridge the gap between prokaryotes and eukaryotes.</title>
        <authorList>
            <person name="Spang A."/>
            <person name="Saw J.H."/>
            <person name="Jorgensen S.L."/>
            <person name="Zaremba-Niedzwiedzka K."/>
            <person name="Martijn J."/>
            <person name="Lind A.E."/>
            <person name="van Eijk R."/>
            <person name="Schleper C."/>
            <person name="Guy L."/>
            <person name="Ettema T.J."/>
        </authorList>
    </citation>
    <scope>NUCLEOTIDE SEQUENCE</scope>
</reference>
<feature type="domain" description="N-acetyltransferase" evidence="2">
    <location>
        <begin position="29"/>
        <end position="173"/>
    </location>
</feature>
<dbReference type="GO" id="GO:0008080">
    <property type="term" value="F:N-acetyltransferase activity"/>
    <property type="evidence" value="ECO:0007669"/>
    <property type="project" value="InterPro"/>
</dbReference>
<dbReference type="InterPro" id="IPR000182">
    <property type="entry name" value="GNAT_dom"/>
</dbReference>
<organism evidence="3">
    <name type="scientific">marine sediment metagenome</name>
    <dbReference type="NCBI Taxonomy" id="412755"/>
    <lineage>
        <taxon>unclassified sequences</taxon>
        <taxon>metagenomes</taxon>
        <taxon>ecological metagenomes</taxon>
    </lineage>
</organism>
<dbReference type="Pfam" id="PF00583">
    <property type="entry name" value="Acetyltransf_1"/>
    <property type="match status" value="1"/>
</dbReference>
<dbReference type="InterPro" id="IPR050769">
    <property type="entry name" value="NAT_camello-type"/>
</dbReference>
<keyword evidence="1" id="KW-0808">Transferase</keyword>
<accession>A0A0F9UYB7</accession>
<dbReference type="PANTHER" id="PTHR13947:SF37">
    <property type="entry name" value="LD18367P"/>
    <property type="match status" value="1"/>
</dbReference>
<evidence type="ECO:0000256" key="1">
    <source>
        <dbReference type="ARBA" id="ARBA00022679"/>
    </source>
</evidence>
<gene>
    <name evidence="3" type="ORF">LCGC14_0163630</name>
</gene>
<protein>
    <recommendedName>
        <fullName evidence="2">N-acetyltransferase domain-containing protein</fullName>
    </recommendedName>
</protein>
<comment type="caution">
    <text evidence="3">The sequence shown here is derived from an EMBL/GenBank/DDBJ whole genome shotgun (WGS) entry which is preliminary data.</text>
</comment>
<dbReference type="PANTHER" id="PTHR13947">
    <property type="entry name" value="GNAT FAMILY N-ACETYLTRANSFERASE"/>
    <property type="match status" value="1"/>
</dbReference>
<dbReference type="SUPFAM" id="SSF55729">
    <property type="entry name" value="Acyl-CoA N-acyltransferases (Nat)"/>
    <property type="match status" value="1"/>
</dbReference>
<dbReference type="PROSITE" id="PS51186">
    <property type="entry name" value="GNAT"/>
    <property type="match status" value="1"/>
</dbReference>
<dbReference type="InterPro" id="IPR016181">
    <property type="entry name" value="Acyl_CoA_acyltransferase"/>
</dbReference>
<name>A0A0F9UYB7_9ZZZZ</name>
<sequence>MGKQAFRSNNTVVKPLPLTAEFADQAMLLTQQVFKDDDQESIKRCFEEATRPGSHTDFMEAHECSDIRYWVAIENGVVTGVTGFYNEIPTPEAIWVGWFCVHPDHRKQGLGTDLLRFTIQRAKDEGYECLKLFTSDLDDERAAHHLYERFGFVETHRESRENYEAIFLRLDLQT</sequence>